<reference evidence="2" key="1">
    <citation type="journal article" date="2014" name="Int. J. Syst. Evol. Microbiol.">
        <title>Complete genome sequence of Corynebacterium casei LMG S-19264T (=DSM 44701T), isolated from a smear-ripened cheese.</title>
        <authorList>
            <consortium name="US DOE Joint Genome Institute (JGI-PGF)"/>
            <person name="Walter F."/>
            <person name="Albersmeier A."/>
            <person name="Kalinowski J."/>
            <person name="Ruckert C."/>
        </authorList>
    </citation>
    <scope>NUCLEOTIDE SEQUENCE</scope>
    <source>
        <strain evidence="2">JCM 3086</strain>
    </source>
</reference>
<evidence type="ECO:0000313" key="2">
    <source>
        <dbReference type="EMBL" id="GGJ55383.1"/>
    </source>
</evidence>
<keyword evidence="3" id="KW-1185">Reference proteome</keyword>
<sequence length="485" mass="51979">MSAPDFRAMSTGRLGGVVASLAPHVEWSPVGLLGGLLCAFSAMLPQTRVQRGSGSMPLMLHVLLCGGTGEGMGQSWGIAEAIAKDANRTFMSGNVIHGVVGGAGLIQAVADCGEHALIIDTEYAHVLRAGRRQANLSQLLRDLWDGAPVATSRAKDPVRVDAPRVAIMGHITPEEFSANLSGTDRDGGSYNRLLTLPVSQIRWLSERERMPAHLIPAAGEQFARAVRFGQRVGTIALAEDAYDVADMIRHDLLSKARESEDLKPFAARCNEQVRRIAALLALFDLRSQITSDDLHAAASLVTYAMDTVETIATGSGSKPSKRQPLSLADKVGAGIELHGGRTTSSQVLPFVGATAAAVRALPEVVVTVERSGRTGRPVTVFTLRGDTSEHGRRQKRVRSRCRPNRNVSRTAQPSSGWTPTVRNRRSPGSPHPNRSGRSRAETPICSSHCSDTAKQSKEPPPLAVSRWLAVGVRSCKFVQVAGVRR</sequence>
<dbReference type="EMBL" id="BMQA01000049">
    <property type="protein sequence ID" value="GGJ55383.1"/>
    <property type="molecule type" value="Genomic_DNA"/>
</dbReference>
<dbReference type="AlphaFoldDB" id="A0A917LB89"/>
<dbReference type="Proteomes" id="UP000657574">
    <property type="component" value="Unassembled WGS sequence"/>
</dbReference>
<evidence type="ECO:0000256" key="1">
    <source>
        <dbReference type="SAM" id="MobiDB-lite"/>
    </source>
</evidence>
<comment type="caution">
    <text evidence="2">The sequence shown here is derived from an EMBL/GenBank/DDBJ whole genome shotgun (WGS) entry which is preliminary data.</text>
</comment>
<feature type="compositionally biased region" description="Polar residues" evidence="1">
    <location>
        <begin position="444"/>
        <end position="453"/>
    </location>
</feature>
<dbReference type="InterPro" id="IPR025048">
    <property type="entry name" value="DUF3987"/>
</dbReference>
<accession>A0A917LB89</accession>
<evidence type="ECO:0000313" key="3">
    <source>
        <dbReference type="Proteomes" id="UP000657574"/>
    </source>
</evidence>
<name>A0A917LB89_9ACTN</name>
<proteinExistence type="predicted"/>
<reference evidence="2" key="2">
    <citation type="submission" date="2020-09" db="EMBL/GenBank/DDBJ databases">
        <authorList>
            <person name="Sun Q."/>
            <person name="Ohkuma M."/>
        </authorList>
    </citation>
    <scope>NUCLEOTIDE SEQUENCE</scope>
    <source>
        <strain evidence="2">JCM 3086</strain>
    </source>
</reference>
<protein>
    <submittedName>
        <fullName evidence="2">Uncharacterized protein</fullName>
    </submittedName>
</protein>
<feature type="compositionally biased region" description="Polar residues" evidence="1">
    <location>
        <begin position="405"/>
        <end position="421"/>
    </location>
</feature>
<feature type="region of interest" description="Disordered" evidence="1">
    <location>
        <begin position="377"/>
        <end position="460"/>
    </location>
</feature>
<dbReference type="Pfam" id="PF13148">
    <property type="entry name" value="DUF3987"/>
    <property type="match status" value="1"/>
</dbReference>
<feature type="compositionally biased region" description="Basic residues" evidence="1">
    <location>
        <begin position="392"/>
        <end position="403"/>
    </location>
</feature>
<organism evidence="2 3">
    <name type="scientific">Streptomyces brasiliensis</name>
    <dbReference type="NCBI Taxonomy" id="1954"/>
    <lineage>
        <taxon>Bacteria</taxon>
        <taxon>Bacillati</taxon>
        <taxon>Actinomycetota</taxon>
        <taxon>Actinomycetes</taxon>
        <taxon>Kitasatosporales</taxon>
        <taxon>Streptomycetaceae</taxon>
        <taxon>Streptomyces</taxon>
    </lineage>
</organism>
<gene>
    <name evidence="2" type="ORF">GCM10010121_077470</name>
</gene>